<gene>
    <name evidence="3" type="ORF">B0H98_101738</name>
</gene>
<dbReference type="EMBL" id="PVTK01000001">
    <property type="protein sequence ID" value="PRY66743.1"/>
    <property type="molecule type" value="Genomic_DNA"/>
</dbReference>
<protein>
    <recommendedName>
        <fullName evidence="2">Oxidoreductase molybdopterin-binding domain-containing protein</fullName>
    </recommendedName>
</protein>
<dbReference type="Proteomes" id="UP000237647">
    <property type="component" value="Unassembled WGS sequence"/>
</dbReference>
<feature type="chain" id="PRO_5015674496" description="Oxidoreductase molybdopterin-binding domain-containing protein" evidence="1">
    <location>
        <begin position="35"/>
        <end position="183"/>
    </location>
</feature>
<feature type="signal peptide" evidence="1">
    <location>
        <begin position="1"/>
        <end position="34"/>
    </location>
</feature>
<dbReference type="InterPro" id="IPR036374">
    <property type="entry name" value="OxRdtase_Mopterin-bd_sf"/>
</dbReference>
<feature type="domain" description="Oxidoreductase molybdopterin-binding" evidence="2">
    <location>
        <begin position="81"/>
        <end position="157"/>
    </location>
</feature>
<dbReference type="InterPro" id="IPR000572">
    <property type="entry name" value="OxRdtase_Mopterin-bd_dom"/>
</dbReference>
<keyword evidence="1" id="KW-0732">Signal</keyword>
<organism evidence="3 4">
    <name type="scientific">Vreelandella songnenensis</name>
    <dbReference type="NCBI Taxonomy" id="1176243"/>
    <lineage>
        <taxon>Bacteria</taxon>
        <taxon>Pseudomonadati</taxon>
        <taxon>Pseudomonadota</taxon>
        <taxon>Gammaproteobacteria</taxon>
        <taxon>Oceanospirillales</taxon>
        <taxon>Halomonadaceae</taxon>
        <taxon>Vreelandella</taxon>
    </lineage>
</organism>
<accession>A0A2T0V996</accession>
<dbReference type="SUPFAM" id="SSF56524">
    <property type="entry name" value="Oxidoreductase molybdopterin-binding domain"/>
    <property type="match status" value="1"/>
</dbReference>
<dbReference type="Gene3D" id="3.90.420.10">
    <property type="entry name" value="Oxidoreductase, molybdopterin-binding domain"/>
    <property type="match status" value="1"/>
</dbReference>
<proteinExistence type="predicted"/>
<dbReference type="Pfam" id="PF00174">
    <property type="entry name" value="Oxidored_molyb"/>
    <property type="match status" value="1"/>
</dbReference>
<evidence type="ECO:0000313" key="4">
    <source>
        <dbReference type="Proteomes" id="UP000237647"/>
    </source>
</evidence>
<keyword evidence="4" id="KW-1185">Reference proteome</keyword>
<evidence type="ECO:0000256" key="1">
    <source>
        <dbReference type="SAM" id="SignalP"/>
    </source>
</evidence>
<dbReference type="AlphaFoldDB" id="A0A2T0V996"/>
<reference evidence="3 4" key="1">
    <citation type="submission" date="2018-03" db="EMBL/GenBank/DDBJ databases">
        <title>Genomic Encyclopedia of Type Strains, Phase III (KMG-III): the genomes of soil and plant-associated and newly described type strains.</title>
        <authorList>
            <person name="Whitman W."/>
        </authorList>
    </citation>
    <scope>NUCLEOTIDE SEQUENCE [LARGE SCALE GENOMIC DNA]</scope>
    <source>
        <strain evidence="3 4">CGMCC 1.12152</strain>
    </source>
</reference>
<evidence type="ECO:0000259" key="2">
    <source>
        <dbReference type="Pfam" id="PF00174"/>
    </source>
</evidence>
<name>A0A2T0V996_9GAMM</name>
<sequence length="183" mass="20228">MPDDKATLCEEVIVKMLFAGWVLMALCVSQAAQAAPDEALPAPTGTVLLEVKGNVAHQNSAGEAHLDMAMLKSLPQHGFDTNTPWTSGVSHYSGPLMRDLLEYVGADSDAVQVSALNGYAAEIPMEDFYDYDVILALERNGEPMPIREYGPLWVLYPFDQNEVLLSEKIRFRAVWQVMRIDAL</sequence>
<comment type="caution">
    <text evidence="3">The sequence shown here is derived from an EMBL/GenBank/DDBJ whole genome shotgun (WGS) entry which is preliminary data.</text>
</comment>
<evidence type="ECO:0000313" key="3">
    <source>
        <dbReference type="EMBL" id="PRY66743.1"/>
    </source>
</evidence>